<evidence type="ECO:0000313" key="2">
    <source>
        <dbReference type="Proteomes" id="UP000324222"/>
    </source>
</evidence>
<evidence type="ECO:0000313" key="1">
    <source>
        <dbReference type="EMBL" id="MPC99256.1"/>
    </source>
</evidence>
<name>A0A5B7JY87_PORTR</name>
<reference evidence="1 2" key="1">
    <citation type="submission" date="2019-05" db="EMBL/GenBank/DDBJ databases">
        <title>Another draft genome of Portunus trituberculatus and its Hox gene families provides insights of decapod evolution.</title>
        <authorList>
            <person name="Jeong J.-H."/>
            <person name="Song I."/>
            <person name="Kim S."/>
            <person name="Choi T."/>
            <person name="Kim D."/>
            <person name="Ryu S."/>
            <person name="Kim W."/>
        </authorList>
    </citation>
    <scope>NUCLEOTIDE SEQUENCE [LARGE SCALE GENOMIC DNA]</scope>
    <source>
        <tissue evidence="1">Muscle</tissue>
    </source>
</reference>
<dbReference type="EMBL" id="VSRR010117572">
    <property type="protein sequence ID" value="MPC99256.1"/>
    <property type="molecule type" value="Genomic_DNA"/>
</dbReference>
<dbReference type="Proteomes" id="UP000324222">
    <property type="component" value="Unassembled WGS sequence"/>
</dbReference>
<keyword evidence="2" id="KW-1185">Reference proteome</keyword>
<proteinExistence type="predicted"/>
<sequence length="13" mass="1494">MQRSQASLFLLLS</sequence>
<gene>
    <name evidence="1" type="ORF">E2C01_094657</name>
</gene>
<accession>A0A5B7JY87</accession>
<comment type="caution">
    <text evidence="1">The sequence shown here is derived from an EMBL/GenBank/DDBJ whole genome shotgun (WGS) entry which is preliminary data.</text>
</comment>
<organism evidence="1 2">
    <name type="scientific">Portunus trituberculatus</name>
    <name type="common">Swimming crab</name>
    <name type="synonym">Neptunus trituberculatus</name>
    <dbReference type="NCBI Taxonomy" id="210409"/>
    <lineage>
        <taxon>Eukaryota</taxon>
        <taxon>Metazoa</taxon>
        <taxon>Ecdysozoa</taxon>
        <taxon>Arthropoda</taxon>
        <taxon>Crustacea</taxon>
        <taxon>Multicrustacea</taxon>
        <taxon>Malacostraca</taxon>
        <taxon>Eumalacostraca</taxon>
        <taxon>Eucarida</taxon>
        <taxon>Decapoda</taxon>
        <taxon>Pleocyemata</taxon>
        <taxon>Brachyura</taxon>
        <taxon>Eubrachyura</taxon>
        <taxon>Portunoidea</taxon>
        <taxon>Portunidae</taxon>
        <taxon>Portuninae</taxon>
        <taxon>Portunus</taxon>
    </lineage>
</organism>
<protein>
    <submittedName>
        <fullName evidence="1">Uncharacterized protein</fullName>
    </submittedName>
</protein>